<sequence>MAAAAPSMPDVSAAPSAKPDTPPDTPFQRAKKQAGLFAAGGAFMLMSSLITRRAINRRIQWSKPAFFHQSNMPPIAKVDGPLEAMEALTLATVNTMSFGIMLVGGLAFAANISSLDELKKITKERVGFDVEAAPALGDPALSKEEWINQVLMEEDEQRVKALEAQTRPPGGDSEGRR</sequence>
<protein>
    <recommendedName>
        <fullName evidence="4">Altered inheritance of mitochondria protein 11</fullName>
    </recommendedName>
</protein>
<evidence type="ECO:0000256" key="2">
    <source>
        <dbReference type="ARBA" id="ARBA00022989"/>
    </source>
</evidence>
<proteinExistence type="inferred from homology"/>
<feature type="region of interest" description="Disordered" evidence="5">
    <location>
        <begin position="157"/>
        <end position="177"/>
    </location>
</feature>
<keyword evidence="1 4" id="KW-0812">Transmembrane</keyword>
<evidence type="ECO:0000256" key="3">
    <source>
        <dbReference type="ARBA" id="ARBA00023136"/>
    </source>
</evidence>
<reference evidence="6" key="1">
    <citation type="journal article" date="2020" name="Stud. Mycol.">
        <title>101 Dothideomycetes genomes: a test case for predicting lifestyles and emergence of pathogens.</title>
        <authorList>
            <person name="Haridas S."/>
            <person name="Albert R."/>
            <person name="Binder M."/>
            <person name="Bloem J."/>
            <person name="Labutti K."/>
            <person name="Salamov A."/>
            <person name="Andreopoulos B."/>
            <person name="Baker S."/>
            <person name="Barry K."/>
            <person name="Bills G."/>
            <person name="Bluhm B."/>
            <person name="Cannon C."/>
            <person name="Castanera R."/>
            <person name="Culley D."/>
            <person name="Daum C."/>
            <person name="Ezra D."/>
            <person name="Gonzalez J."/>
            <person name="Henrissat B."/>
            <person name="Kuo A."/>
            <person name="Liang C."/>
            <person name="Lipzen A."/>
            <person name="Lutzoni F."/>
            <person name="Magnuson J."/>
            <person name="Mondo S."/>
            <person name="Nolan M."/>
            <person name="Ohm R."/>
            <person name="Pangilinan J."/>
            <person name="Park H.-J."/>
            <person name="Ramirez L."/>
            <person name="Alfaro M."/>
            <person name="Sun H."/>
            <person name="Tritt A."/>
            <person name="Yoshinaga Y."/>
            <person name="Zwiers L.-H."/>
            <person name="Turgeon B."/>
            <person name="Goodwin S."/>
            <person name="Spatafora J."/>
            <person name="Crous P."/>
            <person name="Grigoriev I."/>
        </authorList>
    </citation>
    <scope>NUCLEOTIDE SEQUENCE</scope>
    <source>
        <strain evidence="6">CBS 262.69</strain>
    </source>
</reference>
<dbReference type="OrthoDB" id="3558022at2759"/>
<evidence type="ECO:0000256" key="5">
    <source>
        <dbReference type="SAM" id="MobiDB-lite"/>
    </source>
</evidence>
<comment type="subcellular location">
    <subcellularLocation>
        <location evidence="4">Membrane</location>
        <topology evidence="4">Multi-pass membrane protein</topology>
    </subcellularLocation>
</comment>
<dbReference type="InterPro" id="IPR038814">
    <property type="entry name" value="AIM11"/>
</dbReference>
<comment type="similarity">
    <text evidence="4">Belongs to the AIM11 family.</text>
</comment>
<name>A0A6G1HNP1_9PEZI</name>
<keyword evidence="7" id="KW-1185">Reference proteome</keyword>
<evidence type="ECO:0000313" key="6">
    <source>
        <dbReference type="EMBL" id="KAF2397375.1"/>
    </source>
</evidence>
<keyword evidence="3 4" id="KW-0472">Membrane</keyword>
<evidence type="ECO:0000313" key="7">
    <source>
        <dbReference type="Proteomes" id="UP000799640"/>
    </source>
</evidence>
<feature type="transmembrane region" description="Helical" evidence="4">
    <location>
        <begin position="34"/>
        <end position="55"/>
    </location>
</feature>
<evidence type="ECO:0000256" key="4">
    <source>
        <dbReference type="RuleBase" id="RU367098"/>
    </source>
</evidence>
<dbReference type="PANTHER" id="PTHR39136">
    <property type="entry name" value="ALTERED INHERITANCE OF MITOCHONDRIA PROTEIN 11"/>
    <property type="match status" value="1"/>
</dbReference>
<dbReference type="Proteomes" id="UP000799640">
    <property type="component" value="Unassembled WGS sequence"/>
</dbReference>
<dbReference type="EMBL" id="ML996703">
    <property type="protein sequence ID" value="KAF2397375.1"/>
    <property type="molecule type" value="Genomic_DNA"/>
</dbReference>
<dbReference type="GO" id="GO:0016020">
    <property type="term" value="C:membrane"/>
    <property type="evidence" value="ECO:0007669"/>
    <property type="project" value="UniProtKB-SubCell"/>
</dbReference>
<keyword evidence="2 4" id="KW-1133">Transmembrane helix</keyword>
<feature type="transmembrane region" description="Helical" evidence="4">
    <location>
        <begin position="87"/>
        <end position="110"/>
    </location>
</feature>
<dbReference type="AlphaFoldDB" id="A0A6G1HNP1"/>
<accession>A0A6G1HNP1</accession>
<evidence type="ECO:0000256" key="1">
    <source>
        <dbReference type="ARBA" id="ARBA00022692"/>
    </source>
</evidence>
<dbReference type="GO" id="GO:0005739">
    <property type="term" value="C:mitochondrion"/>
    <property type="evidence" value="ECO:0007669"/>
    <property type="project" value="TreeGrafter"/>
</dbReference>
<organism evidence="6 7">
    <name type="scientific">Trichodelitschia bisporula</name>
    <dbReference type="NCBI Taxonomy" id="703511"/>
    <lineage>
        <taxon>Eukaryota</taxon>
        <taxon>Fungi</taxon>
        <taxon>Dikarya</taxon>
        <taxon>Ascomycota</taxon>
        <taxon>Pezizomycotina</taxon>
        <taxon>Dothideomycetes</taxon>
        <taxon>Dothideomycetes incertae sedis</taxon>
        <taxon>Phaeotrichales</taxon>
        <taxon>Phaeotrichaceae</taxon>
        <taxon>Trichodelitschia</taxon>
    </lineage>
</organism>
<gene>
    <name evidence="4" type="primary">AIM11</name>
    <name evidence="6" type="ORF">EJ06DRAFT_584332</name>
</gene>
<feature type="region of interest" description="Disordered" evidence="5">
    <location>
        <begin position="1"/>
        <end position="28"/>
    </location>
</feature>
<dbReference type="PANTHER" id="PTHR39136:SF1">
    <property type="entry name" value="ALTERED INHERITANCE OF MITOCHONDRIA PROTEIN 11"/>
    <property type="match status" value="1"/>
</dbReference>